<dbReference type="FunFam" id="3.90.600.10:FF:000001">
    <property type="entry name" value="Trifunctional purine biosynthetic protein adenosine-3"/>
    <property type="match status" value="1"/>
</dbReference>
<evidence type="ECO:0000256" key="15">
    <source>
        <dbReference type="PROSITE-ProRule" id="PRU00409"/>
    </source>
</evidence>
<comment type="cofactor">
    <cofactor evidence="2">
        <name>Mg(2+)</name>
        <dbReference type="ChEBI" id="CHEBI:18420"/>
    </cofactor>
</comment>
<evidence type="ECO:0000259" key="16">
    <source>
        <dbReference type="PROSITE" id="PS50975"/>
    </source>
</evidence>
<dbReference type="Gene3D" id="3.40.50.20">
    <property type="match status" value="1"/>
</dbReference>
<keyword evidence="8 14" id="KW-0658">Purine biosynthesis</keyword>
<dbReference type="SMART" id="SM01210">
    <property type="entry name" value="GARS_C"/>
    <property type="match status" value="1"/>
</dbReference>
<evidence type="ECO:0000256" key="4">
    <source>
        <dbReference type="ARBA" id="ARBA00013255"/>
    </source>
</evidence>
<dbReference type="NCBIfam" id="TIGR00877">
    <property type="entry name" value="purD"/>
    <property type="match status" value="1"/>
</dbReference>
<dbReference type="UniPathway" id="UPA00074">
    <property type="reaction ID" value="UER00125"/>
</dbReference>
<evidence type="ECO:0000256" key="5">
    <source>
        <dbReference type="ARBA" id="ARBA00022598"/>
    </source>
</evidence>
<dbReference type="SUPFAM" id="SSF51246">
    <property type="entry name" value="Rudiment single hybrid motif"/>
    <property type="match status" value="1"/>
</dbReference>
<dbReference type="InterPro" id="IPR020560">
    <property type="entry name" value="PRibGlycinamide_synth_C-dom"/>
</dbReference>
<dbReference type="Gene3D" id="3.90.600.10">
    <property type="entry name" value="Phosphoribosylglycinamide synthetase, C-terminal domain"/>
    <property type="match status" value="1"/>
</dbReference>
<name>A0A1F6W318_9BACT</name>
<dbReference type="InterPro" id="IPR020561">
    <property type="entry name" value="PRibGlycinamid_synth_ATP-grasp"/>
</dbReference>
<evidence type="ECO:0000256" key="9">
    <source>
        <dbReference type="ARBA" id="ARBA00022840"/>
    </source>
</evidence>
<dbReference type="PROSITE" id="PS00184">
    <property type="entry name" value="GARS"/>
    <property type="match status" value="1"/>
</dbReference>
<evidence type="ECO:0000313" key="18">
    <source>
        <dbReference type="Proteomes" id="UP000179275"/>
    </source>
</evidence>
<dbReference type="FunFam" id="3.30.470.20:FF:000018">
    <property type="entry name" value="Trifunctional purine biosynthetic protein adenosine-3"/>
    <property type="match status" value="1"/>
</dbReference>
<dbReference type="GO" id="GO:0004637">
    <property type="term" value="F:phosphoribosylamine-glycine ligase activity"/>
    <property type="evidence" value="ECO:0007669"/>
    <property type="project" value="UniProtKB-UniRule"/>
</dbReference>
<protein>
    <recommendedName>
        <fullName evidence="4 14">Phosphoribosylamine--glycine ligase</fullName>
        <ecNumber evidence="4 14">6.3.4.13</ecNumber>
    </recommendedName>
    <alternativeName>
        <fullName evidence="14">GARS</fullName>
    </alternativeName>
    <alternativeName>
        <fullName evidence="12 14">Glycinamide ribonucleotide synthetase</fullName>
    </alternativeName>
    <alternativeName>
        <fullName evidence="13 14">Phosphoribosylglycinamide synthetase</fullName>
    </alternativeName>
</protein>
<comment type="caution">
    <text evidence="17">The sequence shown here is derived from an EMBL/GenBank/DDBJ whole genome shotgun (WGS) entry which is preliminary data.</text>
</comment>
<dbReference type="GO" id="GO:0006189">
    <property type="term" value="P:'de novo' IMP biosynthetic process"/>
    <property type="evidence" value="ECO:0007669"/>
    <property type="project" value="UniProtKB-UniRule"/>
</dbReference>
<organism evidence="17 18">
    <name type="scientific">Candidatus Nomurabacteria bacterium RIFCSPHIGHO2_02_FULL_42_19</name>
    <dbReference type="NCBI Taxonomy" id="1801756"/>
    <lineage>
        <taxon>Bacteria</taxon>
        <taxon>Candidatus Nomuraibacteriota</taxon>
    </lineage>
</organism>
<dbReference type="EMBL" id="MFUG01000005">
    <property type="protein sequence ID" value="OGI76279.1"/>
    <property type="molecule type" value="Genomic_DNA"/>
</dbReference>
<feature type="domain" description="ATP-grasp" evidence="16">
    <location>
        <begin position="112"/>
        <end position="318"/>
    </location>
</feature>
<dbReference type="Gene3D" id="3.30.1490.20">
    <property type="entry name" value="ATP-grasp fold, A domain"/>
    <property type="match status" value="1"/>
</dbReference>
<dbReference type="PANTHER" id="PTHR43472:SF1">
    <property type="entry name" value="PHOSPHORIBOSYLAMINE--GLYCINE LIGASE, CHLOROPLASTIC"/>
    <property type="match status" value="1"/>
</dbReference>
<dbReference type="GO" id="GO:0046872">
    <property type="term" value="F:metal ion binding"/>
    <property type="evidence" value="ECO:0007669"/>
    <property type="project" value="UniProtKB-KW"/>
</dbReference>
<evidence type="ECO:0000256" key="2">
    <source>
        <dbReference type="ARBA" id="ARBA00001946"/>
    </source>
</evidence>
<evidence type="ECO:0000256" key="6">
    <source>
        <dbReference type="ARBA" id="ARBA00022723"/>
    </source>
</evidence>
<dbReference type="Pfam" id="PF02844">
    <property type="entry name" value="GARS_N"/>
    <property type="match status" value="1"/>
</dbReference>
<evidence type="ECO:0000256" key="8">
    <source>
        <dbReference type="ARBA" id="ARBA00022755"/>
    </source>
</evidence>
<accession>A0A1F6W318</accession>
<dbReference type="SUPFAM" id="SSF52440">
    <property type="entry name" value="PreATP-grasp domain"/>
    <property type="match status" value="1"/>
</dbReference>
<dbReference type="GO" id="GO:0009113">
    <property type="term" value="P:purine nucleobase biosynthetic process"/>
    <property type="evidence" value="ECO:0007669"/>
    <property type="project" value="InterPro"/>
</dbReference>
<dbReference type="SUPFAM" id="SSF56059">
    <property type="entry name" value="Glutathione synthetase ATP-binding domain-like"/>
    <property type="match status" value="1"/>
</dbReference>
<dbReference type="GO" id="GO:0005524">
    <property type="term" value="F:ATP binding"/>
    <property type="evidence" value="ECO:0007669"/>
    <property type="project" value="UniProtKB-UniRule"/>
</dbReference>
<dbReference type="InterPro" id="IPR011054">
    <property type="entry name" value="Rudment_hybrid_motif"/>
</dbReference>
<evidence type="ECO:0000256" key="11">
    <source>
        <dbReference type="ARBA" id="ARBA00038345"/>
    </source>
</evidence>
<proteinExistence type="inferred from homology"/>
<evidence type="ECO:0000256" key="1">
    <source>
        <dbReference type="ARBA" id="ARBA00001936"/>
    </source>
</evidence>
<dbReference type="PROSITE" id="PS50975">
    <property type="entry name" value="ATP_GRASP"/>
    <property type="match status" value="1"/>
</dbReference>
<keyword evidence="6" id="KW-0479">Metal-binding</keyword>
<gene>
    <name evidence="14" type="primary">purD</name>
    <name evidence="17" type="ORF">A3C67_00155</name>
</gene>
<evidence type="ECO:0000256" key="3">
    <source>
        <dbReference type="ARBA" id="ARBA00005174"/>
    </source>
</evidence>
<dbReference type="EC" id="6.3.4.13" evidence="4 14"/>
<comment type="catalytic activity">
    <reaction evidence="14">
        <text>5-phospho-beta-D-ribosylamine + glycine + ATP = N(1)-(5-phospho-beta-D-ribosyl)glycinamide + ADP + phosphate + H(+)</text>
        <dbReference type="Rhea" id="RHEA:17453"/>
        <dbReference type="ChEBI" id="CHEBI:15378"/>
        <dbReference type="ChEBI" id="CHEBI:30616"/>
        <dbReference type="ChEBI" id="CHEBI:43474"/>
        <dbReference type="ChEBI" id="CHEBI:57305"/>
        <dbReference type="ChEBI" id="CHEBI:58681"/>
        <dbReference type="ChEBI" id="CHEBI:143788"/>
        <dbReference type="ChEBI" id="CHEBI:456216"/>
        <dbReference type="EC" id="6.3.4.13"/>
    </reaction>
</comment>
<dbReference type="AlphaFoldDB" id="A0A1F6W318"/>
<dbReference type="STRING" id="1801756.A3C67_00155"/>
<dbReference type="PANTHER" id="PTHR43472">
    <property type="entry name" value="PHOSPHORIBOSYLAMINE--GLYCINE LIGASE"/>
    <property type="match status" value="1"/>
</dbReference>
<dbReference type="InterPro" id="IPR000115">
    <property type="entry name" value="PRibGlycinamide_synth"/>
</dbReference>
<dbReference type="HAMAP" id="MF_00138">
    <property type="entry name" value="GARS"/>
    <property type="match status" value="1"/>
</dbReference>
<dbReference type="InterPro" id="IPR020559">
    <property type="entry name" value="PRibGlycinamide_synth_CS"/>
</dbReference>
<keyword evidence="5 14" id="KW-0436">Ligase</keyword>
<comment type="pathway">
    <text evidence="3 14">Purine metabolism; IMP biosynthesis via de novo pathway; N(1)-(5-phospho-D-ribosyl)glycinamide from 5-phospho-alpha-D-ribose 1-diphosphate: step 2/2.</text>
</comment>
<evidence type="ECO:0000256" key="10">
    <source>
        <dbReference type="ARBA" id="ARBA00023211"/>
    </source>
</evidence>
<dbReference type="Pfam" id="PF02843">
    <property type="entry name" value="GARS_C"/>
    <property type="match status" value="1"/>
</dbReference>
<evidence type="ECO:0000256" key="12">
    <source>
        <dbReference type="ARBA" id="ARBA00042242"/>
    </source>
</evidence>
<dbReference type="InterPro" id="IPR011761">
    <property type="entry name" value="ATP-grasp"/>
</dbReference>
<dbReference type="SMART" id="SM01209">
    <property type="entry name" value="GARS_A"/>
    <property type="match status" value="1"/>
</dbReference>
<dbReference type="InterPro" id="IPR020562">
    <property type="entry name" value="PRibGlycinamide_synth_N"/>
</dbReference>
<sequence>MVEKKQKILIIGGGGREHAIGWKIAQEERAREIFFAPGNGGTAELGKNINISATDISKLIEFAKREKIDITLALPDDPLAQGVVDEFQKAGLRIWGPTRAAAELEWSKAYAKDFMKRHNIPTARHEVFNNFEKAKIYIEKGPVPVVVKASGLALGKGVTVAQTKEKAIEALHKILVGKVFGASGNEVVIEEFLEGTEISIHALSDGKSWKIFPASQDHKRVYDDDAGPNTGGMGVVAPLPFVNSTLLSRIEKKIVKPAIEGMAEEGRPFVGILYPGIMLTDEGPKVFEFNARFGDPETQVYMRLLDSDLLDLIEASIDGGLENQEIKWKKQFACNIALASGGYPGKYEKGKVISGIEDAAKEPDIVIFHAGTKVVRQGLTTNSGRVLGVSATGNTLKEALGNAYKAIGKISFEGMQYRKDIGQKALALEGKK</sequence>
<comment type="similarity">
    <text evidence="11 14">Belongs to the GARS family.</text>
</comment>
<dbReference type="Gene3D" id="3.30.470.20">
    <property type="entry name" value="ATP-grasp fold, B domain"/>
    <property type="match status" value="1"/>
</dbReference>
<dbReference type="Pfam" id="PF01071">
    <property type="entry name" value="GARS_A"/>
    <property type="match status" value="1"/>
</dbReference>
<dbReference type="InterPro" id="IPR037123">
    <property type="entry name" value="PRibGlycinamide_synth_C_sf"/>
</dbReference>
<keyword evidence="9 15" id="KW-0067">ATP-binding</keyword>
<reference evidence="17 18" key="1">
    <citation type="journal article" date="2016" name="Nat. Commun.">
        <title>Thousands of microbial genomes shed light on interconnected biogeochemical processes in an aquifer system.</title>
        <authorList>
            <person name="Anantharaman K."/>
            <person name="Brown C.T."/>
            <person name="Hug L.A."/>
            <person name="Sharon I."/>
            <person name="Castelle C.J."/>
            <person name="Probst A.J."/>
            <person name="Thomas B.C."/>
            <person name="Singh A."/>
            <person name="Wilkins M.J."/>
            <person name="Karaoz U."/>
            <person name="Brodie E.L."/>
            <person name="Williams K.H."/>
            <person name="Hubbard S.S."/>
            <person name="Banfield J.F."/>
        </authorList>
    </citation>
    <scope>NUCLEOTIDE SEQUENCE [LARGE SCALE GENOMIC DNA]</scope>
</reference>
<keyword evidence="7 15" id="KW-0547">Nucleotide-binding</keyword>
<dbReference type="InterPro" id="IPR013815">
    <property type="entry name" value="ATP_grasp_subdomain_1"/>
</dbReference>
<evidence type="ECO:0000256" key="14">
    <source>
        <dbReference type="HAMAP-Rule" id="MF_00138"/>
    </source>
</evidence>
<evidence type="ECO:0000256" key="13">
    <source>
        <dbReference type="ARBA" id="ARBA00042864"/>
    </source>
</evidence>
<keyword evidence="10" id="KW-0464">Manganese</keyword>
<evidence type="ECO:0000256" key="7">
    <source>
        <dbReference type="ARBA" id="ARBA00022741"/>
    </source>
</evidence>
<evidence type="ECO:0000313" key="17">
    <source>
        <dbReference type="EMBL" id="OGI76279.1"/>
    </source>
</evidence>
<dbReference type="Proteomes" id="UP000179275">
    <property type="component" value="Unassembled WGS sequence"/>
</dbReference>
<dbReference type="InterPro" id="IPR016185">
    <property type="entry name" value="PreATP-grasp_dom_sf"/>
</dbReference>
<comment type="cofactor">
    <cofactor evidence="1">
        <name>Mn(2+)</name>
        <dbReference type="ChEBI" id="CHEBI:29035"/>
    </cofactor>
</comment>